<keyword evidence="7" id="KW-0812">Transmembrane</keyword>
<feature type="domain" description="Histidine kinase" evidence="17">
    <location>
        <begin position="263"/>
        <end position="480"/>
    </location>
</feature>
<evidence type="ECO:0000259" key="18">
    <source>
        <dbReference type="PROSITE" id="PS50885"/>
    </source>
</evidence>
<evidence type="ECO:0000256" key="12">
    <source>
        <dbReference type="ARBA" id="ARBA00023012"/>
    </source>
</evidence>
<evidence type="ECO:0000256" key="2">
    <source>
        <dbReference type="ARBA" id="ARBA00004651"/>
    </source>
</evidence>
<dbReference type="NCBIfam" id="NF040691">
    <property type="entry name" value="MtrAB_MtrB"/>
    <property type="match status" value="1"/>
</dbReference>
<keyword evidence="13" id="KW-0472">Membrane</keyword>
<keyword evidence="8" id="KW-0547">Nucleotide-binding</keyword>
<dbReference type="SUPFAM" id="SSF158472">
    <property type="entry name" value="HAMP domain-like"/>
    <property type="match status" value="1"/>
</dbReference>
<evidence type="ECO:0000256" key="1">
    <source>
        <dbReference type="ARBA" id="ARBA00000085"/>
    </source>
</evidence>
<dbReference type="CDD" id="cd06225">
    <property type="entry name" value="HAMP"/>
    <property type="match status" value="1"/>
</dbReference>
<dbReference type="PANTHER" id="PTHR43547">
    <property type="entry name" value="TWO-COMPONENT HISTIDINE KINASE"/>
    <property type="match status" value="1"/>
</dbReference>
<dbReference type="PRINTS" id="PR00344">
    <property type="entry name" value="BCTRLSENSOR"/>
</dbReference>
<evidence type="ECO:0000259" key="17">
    <source>
        <dbReference type="PROSITE" id="PS50109"/>
    </source>
</evidence>
<feature type="region of interest" description="Disordered" evidence="16">
    <location>
        <begin position="722"/>
        <end position="761"/>
    </location>
</feature>
<dbReference type="InterPro" id="IPR003594">
    <property type="entry name" value="HATPase_dom"/>
</dbReference>
<dbReference type="GO" id="GO:0005886">
    <property type="term" value="C:plasma membrane"/>
    <property type="evidence" value="ECO:0007669"/>
    <property type="project" value="UniProtKB-SubCell"/>
</dbReference>
<dbReference type="CDD" id="cd00082">
    <property type="entry name" value="HisKA"/>
    <property type="match status" value="1"/>
</dbReference>
<dbReference type="InterPro" id="IPR036890">
    <property type="entry name" value="HATPase_C_sf"/>
</dbReference>
<dbReference type="EMBL" id="JAAVUN010000026">
    <property type="protein sequence ID" value="NKE10458.1"/>
    <property type="molecule type" value="Genomic_DNA"/>
</dbReference>
<dbReference type="Gene3D" id="1.10.287.130">
    <property type="match status" value="1"/>
</dbReference>
<keyword evidence="6" id="KW-0808">Transferase</keyword>
<evidence type="ECO:0000256" key="13">
    <source>
        <dbReference type="ARBA" id="ARBA00023136"/>
    </source>
</evidence>
<dbReference type="InterPro" id="IPR003661">
    <property type="entry name" value="HisK_dim/P_dom"/>
</dbReference>
<keyword evidence="15" id="KW-0175">Coiled coil</keyword>
<dbReference type="InterPro" id="IPR047669">
    <property type="entry name" value="MtrAB_MtrB"/>
</dbReference>
<dbReference type="Gene3D" id="6.10.340.10">
    <property type="match status" value="1"/>
</dbReference>
<dbReference type="Gene3D" id="3.30.565.10">
    <property type="entry name" value="Histidine kinase-like ATPase, C-terminal domain"/>
    <property type="match status" value="1"/>
</dbReference>
<feature type="region of interest" description="Disordered" evidence="16">
    <location>
        <begin position="655"/>
        <end position="676"/>
    </location>
</feature>
<evidence type="ECO:0000256" key="15">
    <source>
        <dbReference type="SAM" id="Coils"/>
    </source>
</evidence>
<dbReference type="Proteomes" id="UP000521379">
    <property type="component" value="Unassembled WGS sequence"/>
</dbReference>
<evidence type="ECO:0000256" key="4">
    <source>
        <dbReference type="ARBA" id="ARBA00022475"/>
    </source>
</evidence>
<dbReference type="InterPro" id="IPR003660">
    <property type="entry name" value="HAMP_dom"/>
</dbReference>
<comment type="subcellular location">
    <subcellularLocation>
        <location evidence="2">Cell membrane</location>
        <topology evidence="2">Multi-pass membrane protein</topology>
    </subcellularLocation>
</comment>
<keyword evidence="5" id="KW-0597">Phosphoprotein</keyword>
<comment type="caution">
    <text evidence="19">The sequence shown here is derived from an EMBL/GenBank/DDBJ whole genome shotgun (WGS) entry which is preliminary data.</text>
</comment>
<evidence type="ECO:0000256" key="16">
    <source>
        <dbReference type="SAM" id="MobiDB-lite"/>
    </source>
</evidence>
<dbReference type="GO" id="GO:0000155">
    <property type="term" value="F:phosphorelay sensor kinase activity"/>
    <property type="evidence" value="ECO:0007669"/>
    <property type="project" value="InterPro"/>
</dbReference>
<evidence type="ECO:0000256" key="14">
    <source>
        <dbReference type="ARBA" id="ARBA00035305"/>
    </source>
</evidence>
<dbReference type="InterPro" id="IPR005467">
    <property type="entry name" value="His_kinase_dom"/>
</dbReference>
<dbReference type="EC" id="2.7.13.3" evidence="3"/>
<dbReference type="SMART" id="SM00388">
    <property type="entry name" value="HisKA"/>
    <property type="match status" value="1"/>
</dbReference>
<feature type="compositionally biased region" description="Basic and acidic residues" evidence="16">
    <location>
        <begin position="662"/>
        <end position="676"/>
    </location>
</feature>
<feature type="coiled-coil region" evidence="15">
    <location>
        <begin position="679"/>
        <end position="713"/>
    </location>
</feature>
<dbReference type="SUPFAM" id="SSF47384">
    <property type="entry name" value="Homodimeric domain of signal transducing histidine kinase"/>
    <property type="match status" value="1"/>
</dbReference>
<dbReference type="FunFam" id="3.30.565.10:FF:000013">
    <property type="entry name" value="Two-component sensor histidine kinase"/>
    <property type="match status" value="1"/>
</dbReference>
<evidence type="ECO:0000256" key="11">
    <source>
        <dbReference type="ARBA" id="ARBA00022989"/>
    </source>
</evidence>
<dbReference type="GO" id="GO:0005524">
    <property type="term" value="F:ATP binding"/>
    <property type="evidence" value="ECO:0007669"/>
    <property type="project" value="UniProtKB-KW"/>
</dbReference>
<evidence type="ECO:0000313" key="20">
    <source>
        <dbReference type="Proteomes" id="UP000521379"/>
    </source>
</evidence>
<dbReference type="InterPro" id="IPR004358">
    <property type="entry name" value="Sig_transdc_His_kin-like_C"/>
</dbReference>
<dbReference type="PROSITE" id="PS50109">
    <property type="entry name" value="HIS_KIN"/>
    <property type="match status" value="1"/>
</dbReference>
<name>A0A846TML9_9MICC</name>
<reference evidence="19 20" key="1">
    <citation type="submission" date="2020-02" db="EMBL/GenBank/DDBJ databases">
        <authorList>
            <person name="Sun Q."/>
        </authorList>
    </citation>
    <scope>NUCLEOTIDE SEQUENCE [LARGE SCALE GENOMIC DNA]</scope>
    <source>
        <strain evidence="19 20">YIM 13062</strain>
    </source>
</reference>
<keyword evidence="12" id="KW-0902">Two-component regulatory system</keyword>
<feature type="region of interest" description="Disordered" evidence="16">
    <location>
        <begin position="545"/>
        <end position="603"/>
    </location>
</feature>
<gene>
    <name evidence="19" type="ORF">GTW58_11065</name>
</gene>
<dbReference type="SMART" id="SM00304">
    <property type="entry name" value="HAMP"/>
    <property type="match status" value="1"/>
</dbReference>
<dbReference type="SUPFAM" id="SSF55874">
    <property type="entry name" value="ATPase domain of HSP90 chaperone/DNA topoisomerase II/histidine kinase"/>
    <property type="match status" value="1"/>
</dbReference>
<keyword evidence="10" id="KW-0067">ATP-binding</keyword>
<evidence type="ECO:0000256" key="5">
    <source>
        <dbReference type="ARBA" id="ARBA00022553"/>
    </source>
</evidence>
<sequence length="761" mass="81951">MIGALVIFLVTGAFLSHQISERLFNDRLEQVLTQSETDFTQVQANFDASDAADRDQLQTLVTATLDALDSDTSTSQRRWLLIPLSSSTGQSLLPAQAESDWMTSATVPQDLQNRVAGDAGTYWQSSSVRLEDGGVPVPVVIVGKVVEPQPGARYGLYLVNDFSQPQQTLDAIHAVLILSTLVQALLVSGVVGYVTREVVRPVSTTARVSESLADGNLGVRMEVEGSHEVARLGRSFNRMADNLEDQITRLERLSSMQQTFVSDVSHELRTPLTTVRMAAEVLHNAREDFDPVNRRSAELLYNQVDRFDTLLADLLEISRFDAGAARLDISGTNIFALVNEVLEATAPLAANNGSVVRVHSDLQRCIVQMDQRRIDRILRNLLVNALEHGEGRPTDVVVRASDVAVGIAVRDHGIGMTEEQTRKVFDRFWRADPARARTTGGTGLGLSIAVEDTRLHGGRLDAWGEPGEGACFRLTLPLLRSRPLNDDDVSPVELPPQDDELPSVAVVTDTGTFAAVPLDRDSVIAPVTDSIPVVGDTERTDAEELEAPGDDRVDGSADATPAGGSGPDAHAAVGGGLDLSPAEPQPQRSSGPSVLDAAGLDGPAARHPVLRPAIGGEFLTTAEVSQTGVDGTYLSEAEEMRPSAVSIDPVDVSSGEANGDADQTHDELNTTDDGLNKTYDELNKTYDKLNKTYDELDESYDDLDEAYEDLYLDDTGELPTFREATWADSTGTPDVSGDAPEARGGTEATHATEQTGDTREH</sequence>
<keyword evidence="4" id="KW-1003">Cell membrane</keyword>
<dbReference type="AlphaFoldDB" id="A0A846TML9"/>
<comment type="catalytic activity">
    <reaction evidence="1">
        <text>ATP + protein L-histidine = ADP + protein N-phospho-L-histidine.</text>
        <dbReference type="EC" id="2.7.13.3"/>
    </reaction>
</comment>
<dbReference type="FunFam" id="1.10.287.130:FF:000010">
    <property type="entry name" value="Two-component sensor histidine kinase"/>
    <property type="match status" value="1"/>
</dbReference>
<dbReference type="PANTHER" id="PTHR43547:SF2">
    <property type="entry name" value="HYBRID SIGNAL TRANSDUCTION HISTIDINE KINASE C"/>
    <property type="match status" value="1"/>
</dbReference>
<keyword evidence="20" id="KW-1185">Reference proteome</keyword>
<dbReference type="Pfam" id="PF00512">
    <property type="entry name" value="HisKA"/>
    <property type="match status" value="1"/>
</dbReference>
<dbReference type="SMART" id="SM00387">
    <property type="entry name" value="HATPase_c"/>
    <property type="match status" value="1"/>
</dbReference>
<evidence type="ECO:0000256" key="6">
    <source>
        <dbReference type="ARBA" id="ARBA00022679"/>
    </source>
</evidence>
<keyword evidence="9 19" id="KW-0418">Kinase</keyword>
<dbReference type="InterPro" id="IPR036097">
    <property type="entry name" value="HisK_dim/P_sf"/>
</dbReference>
<dbReference type="Pfam" id="PF00672">
    <property type="entry name" value="HAMP"/>
    <property type="match status" value="1"/>
</dbReference>
<evidence type="ECO:0000313" key="19">
    <source>
        <dbReference type="EMBL" id="NKE10458.1"/>
    </source>
</evidence>
<dbReference type="PROSITE" id="PS50885">
    <property type="entry name" value="HAMP"/>
    <property type="match status" value="1"/>
</dbReference>
<organism evidence="19 20">
    <name type="scientific">Kocuria subflava</name>
    <dbReference type="NCBI Taxonomy" id="1736139"/>
    <lineage>
        <taxon>Bacteria</taxon>
        <taxon>Bacillati</taxon>
        <taxon>Actinomycetota</taxon>
        <taxon>Actinomycetes</taxon>
        <taxon>Micrococcales</taxon>
        <taxon>Micrococcaceae</taxon>
        <taxon>Kocuria</taxon>
    </lineage>
</organism>
<dbReference type="Pfam" id="PF02518">
    <property type="entry name" value="HATPase_c"/>
    <property type="match status" value="1"/>
</dbReference>
<evidence type="ECO:0000256" key="10">
    <source>
        <dbReference type="ARBA" id="ARBA00022840"/>
    </source>
</evidence>
<dbReference type="CDD" id="cd00075">
    <property type="entry name" value="HATPase"/>
    <property type="match status" value="1"/>
</dbReference>
<evidence type="ECO:0000256" key="9">
    <source>
        <dbReference type="ARBA" id="ARBA00022777"/>
    </source>
</evidence>
<accession>A0A846TML9</accession>
<evidence type="ECO:0000256" key="8">
    <source>
        <dbReference type="ARBA" id="ARBA00022741"/>
    </source>
</evidence>
<evidence type="ECO:0000256" key="3">
    <source>
        <dbReference type="ARBA" id="ARBA00012438"/>
    </source>
</evidence>
<keyword evidence="11" id="KW-1133">Transmembrane helix</keyword>
<proteinExistence type="predicted"/>
<protein>
    <recommendedName>
        <fullName evidence="14">Sensor histidine kinase MtrB</fullName>
        <ecNumber evidence="3">2.7.13.3</ecNumber>
    </recommendedName>
</protein>
<evidence type="ECO:0000256" key="7">
    <source>
        <dbReference type="ARBA" id="ARBA00022692"/>
    </source>
</evidence>
<feature type="domain" description="HAMP" evidence="18">
    <location>
        <begin position="196"/>
        <end position="248"/>
    </location>
</feature>